<dbReference type="GO" id="GO:0003747">
    <property type="term" value="F:translation release factor activity"/>
    <property type="evidence" value="ECO:0007669"/>
    <property type="project" value="InterPro"/>
</dbReference>
<dbReference type="FunFam" id="3.30.160.20:FF:000004">
    <property type="entry name" value="Peptide chain release factor 1"/>
    <property type="match status" value="1"/>
</dbReference>
<dbReference type="PANTHER" id="PTHR43804">
    <property type="entry name" value="LD18447P"/>
    <property type="match status" value="1"/>
</dbReference>
<keyword evidence="3" id="KW-0488">Methylation</keyword>
<dbReference type="GO" id="GO:0005737">
    <property type="term" value="C:cytoplasm"/>
    <property type="evidence" value="ECO:0007669"/>
    <property type="project" value="UniProtKB-ARBA"/>
</dbReference>
<evidence type="ECO:0000256" key="2">
    <source>
        <dbReference type="ARBA" id="ARBA00010835"/>
    </source>
</evidence>
<evidence type="ECO:0000259" key="5">
    <source>
        <dbReference type="SMART" id="SM00937"/>
    </source>
</evidence>
<comment type="function">
    <text evidence="1">Peptide chain release factor 1 directs the termination of translation in response to the peptide chain termination codons UAG and UAA.</text>
</comment>
<evidence type="ECO:0000256" key="1">
    <source>
        <dbReference type="ARBA" id="ARBA00002986"/>
    </source>
</evidence>
<gene>
    <name evidence="6" type="ORF">A2570_00355</name>
</gene>
<dbReference type="AlphaFoldDB" id="A0A1G1XMM9"/>
<reference evidence="6 7" key="1">
    <citation type="journal article" date="2016" name="Nat. Commun.">
        <title>Thousands of microbial genomes shed light on interconnected biogeochemical processes in an aquifer system.</title>
        <authorList>
            <person name="Anantharaman K."/>
            <person name="Brown C.T."/>
            <person name="Hug L.A."/>
            <person name="Sharon I."/>
            <person name="Castelle C.J."/>
            <person name="Probst A.J."/>
            <person name="Thomas B.C."/>
            <person name="Singh A."/>
            <person name="Wilkins M.J."/>
            <person name="Karaoz U."/>
            <person name="Brodie E.L."/>
            <person name="Williams K.H."/>
            <person name="Hubbard S.S."/>
            <person name="Banfield J.F."/>
        </authorList>
    </citation>
    <scope>NUCLEOTIDE SEQUENCE [LARGE SCALE GENOMIC DNA]</scope>
</reference>
<protein>
    <submittedName>
        <fullName evidence="6">Peptide chain release factor 1</fullName>
    </submittedName>
</protein>
<sequence length="353" mass="40429">MLNEFQKIREEYQDLLAKVSRPDFIRDQEVYVKSSKRLSKLSVILEKIDDLEKLSNNISQNRIIIQESLDKALADLAEEESGILIPKAEELKKGLNLLIQRLDDPEAQDEEGIKEAILEIRAGTGGDEAALFAADLFKMYRAYTEKNNWEFKMISESRDELGGYKEVICEIKGKRVFSLLKYESGVHRVQRIPETEKAGRIHTSTATVAVMPVLKDVKLEISEKDLEIVFFRSSSAGGQNVNKVETAVRIKHSPSGIVVSCQSERYQHQNKERALGILKAKLLDIKRREQMEERVSERRSQIGTGERSEKIRTYNFPQDRITDHRINQSWKNISRILAGDLEIINDEVTKQLG</sequence>
<dbReference type="Gene3D" id="6.10.140.1950">
    <property type="match status" value="1"/>
</dbReference>
<organism evidence="6 7">
    <name type="scientific">Candidatus Brennerbacteria bacterium RIFOXYD1_FULL_41_16</name>
    <dbReference type="NCBI Taxonomy" id="1797529"/>
    <lineage>
        <taxon>Bacteria</taxon>
        <taxon>Candidatus Brenneribacteriota</taxon>
    </lineage>
</organism>
<dbReference type="FunFam" id="3.30.70.1660:FF:000002">
    <property type="entry name" value="Peptide chain release factor 1"/>
    <property type="match status" value="1"/>
</dbReference>
<dbReference type="Gene3D" id="3.30.70.1660">
    <property type="match status" value="1"/>
</dbReference>
<proteinExistence type="inferred from homology"/>
<evidence type="ECO:0000256" key="3">
    <source>
        <dbReference type="ARBA" id="ARBA00022481"/>
    </source>
</evidence>
<dbReference type="EMBL" id="MHHY01000004">
    <property type="protein sequence ID" value="OGY40850.1"/>
    <property type="molecule type" value="Genomic_DNA"/>
</dbReference>
<dbReference type="Pfam" id="PF03462">
    <property type="entry name" value="PCRF"/>
    <property type="match status" value="1"/>
</dbReference>
<dbReference type="STRING" id="1797529.A2570_00355"/>
<dbReference type="PANTHER" id="PTHR43804:SF7">
    <property type="entry name" value="LD18447P"/>
    <property type="match status" value="1"/>
</dbReference>
<name>A0A1G1XMM9_9BACT</name>
<dbReference type="InterPro" id="IPR005139">
    <property type="entry name" value="PCRF"/>
</dbReference>
<dbReference type="InterPro" id="IPR045853">
    <property type="entry name" value="Pep_chain_release_fac_I_sf"/>
</dbReference>
<evidence type="ECO:0000313" key="6">
    <source>
        <dbReference type="EMBL" id="OGY40850.1"/>
    </source>
</evidence>
<evidence type="ECO:0000313" key="7">
    <source>
        <dbReference type="Proteomes" id="UP000178570"/>
    </source>
</evidence>
<dbReference type="Gene3D" id="3.30.160.20">
    <property type="match status" value="1"/>
</dbReference>
<dbReference type="SMART" id="SM00937">
    <property type="entry name" value="PCRF"/>
    <property type="match status" value="1"/>
</dbReference>
<accession>A0A1G1XMM9</accession>
<dbReference type="Pfam" id="PF00472">
    <property type="entry name" value="RF-1"/>
    <property type="match status" value="1"/>
</dbReference>
<dbReference type="NCBIfam" id="NF001859">
    <property type="entry name" value="PRK00591.1"/>
    <property type="match status" value="1"/>
</dbReference>
<comment type="similarity">
    <text evidence="2">Belongs to the prokaryotic/mitochondrial release factor family.</text>
</comment>
<dbReference type="Proteomes" id="UP000178570">
    <property type="component" value="Unassembled WGS sequence"/>
</dbReference>
<keyword evidence="4" id="KW-0648">Protein biosynthesis</keyword>
<feature type="domain" description="Peptide chain release factor" evidence="5">
    <location>
        <begin position="63"/>
        <end position="183"/>
    </location>
</feature>
<dbReference type="InterPro" id="IPR050057">
    <property type="entry name" value="Prokaryotic/Mito_RF"/>
</dbReference>
<dbReference type="SUPFAM" id="SSF75620">
    <property type="entry name" value="Release factor"/>
    <property type="match status" value="1"/>
</dbReference>
<comment type="caution">
    <text evidence="6">The sequence shown here is derived from an EMBL/GenBank/DDBJ whole genome shotgun (WGS) entry which is preliminary data.</text>
</comment>
<dbReference type="InterPro" id="IPR000352">
    <property type="entry name" value="Pep_chain_release_fac_I"/>
</dbReference>
<evidence type="ECO:0000256" key="4">
    <source>
        <dbReference type="ARBA" id="ARBA00022917"/>
    </source>
</evidence>